<dbReference type="STRING" id="140314.SAMN04488076_11151"/>
<dbReference type="InterPro" id="IPR020904">
    <property type="entry name" value="Sc_DH/Rdtase_CS"/>
</dbReference>
<evidence type="ECO:0000256" key="3">
    <source>
        <dbReference type="RuleBase" id="RU000363"/>
    </source>
</evidence>
<dbReference type="PANTHER" id="PTHR42901">
    <property type="entry name" value="ALCOHOL DEHYDROGENASE"/>
    <property type="match status" value="1"/>
</dbReference>
<accession>A0A143YTQ8</accession>
<dbReference type="SUPFAM" id="SSF51735">
    <property type="entry name" value="NAD(P)-binding Rossmann-fold domains"/>
    <property type="match status" value="1"/>
</dbReference>
<keyword evidence="2" id="KW-0560">Oxidoreductase</keyword>
<dbReference type="RefSeq" id="WP_087033478.1">
    <property type="nucleotide sequence ID" value="NZ_FJNE01000005.1"/>
</dbReference>
<dbReference type="AlphaFoldDB" id="A0A143YTQ8"/>
<proteinExistence type="inferred from homology"/>
<organism evidence="4 5">
    <name type="scientific">Trichococcus palustris</name>
    <dbReference type="NCBI Taxonomy" id="140314"/>
    <lineage>
        <taxon>Bacteria</taxon>
        <taxon>Bacillati</taxon>
        <taxon>Bacillota</taxon>
        <taxon>Bacilli</taxon>
        <taxon>Lactobacillales</taxon>
        <taxon>Carnobacteriaceae</taxon>
        <taxon>Trichococcus</taxon>
    </lineage>
</organism>
<reference evidence="4 5" key="1">
    <citation type="submission" date="2016-02" db="EMBL/GenBank/DDBJ databases">
        <authorList>
            <person name="Wen L."/>
            <person name="He K."/>
            <person name="Yang H."/>
        </authorList>
    </citation>
    <scope>NUCLEOTIDE SEQUENCE [LARGE SCALE GENOMIC DNA]</scope>
    <source>
        <strain evidence="4">Trichococcus palustris</strain>
    </source>
</reference>
<dbReference type="InterPro" id="IPR002347">
    <property type="entry name" value="SDR_fam"/>
</dbReference>
<dbReference type="CDD" id="cd05233">
    <property type="entry name" value="SDR_c"/>
    <property type="match status" value="1"/>
</dbReference>
<dbReference type="PRINTS" id="PR00080">
    <property type="entry name" value="SDRFAMILY"/>
</dbReference>
<dbReference type="Proteomes" id="UP000242754">
    <property type="component" value="Unassembled WGS sequence"/>
</dbReference>
<dbReference type="EMBL" id="FJNE01000005">
    <property type="protein sequence ID" value="CZQ95625.1"/>
    <property type="molecule type" value="Genomic_DNA"/>
</dbReference>
<evidence type="ECO:0000313" key="4">
    <source>
        <dbReference type="EMBL" id="CZQ95625.1"/>
    </source>
</evidence>
<dbReference type="Gene3D" id="3.40.50.720">
    <property type="entry name" value="NAD(P)-binding Rossmann-like Domain"/>
    <property type="match status" value="1"/>
</dbReference>
<protein>
    <submittedName>
        <fullName evidence="4">Short-chain dehydrogenase/reductase sdr</fullName>
    </submittedName>
</protein>
<dbReference type="PANTHER" id="PTHR42901:SF1">
    <property type="entry name" value="ALCOHOL DEHYDROGENASE"/>
    <property type="match status" value="1"/>
</dbReference>
<dbReference type="PROSITE" id="PS00061">
    <property type="entry name" value="ADH_SHORT"/>
    <property type="match status" value="1"/>
</dbReference>
<evidence type="ECO:0000313" key="5">
    <source>
        <dbReference type="Proteomes" id="UP000242754"/>
    </source>
</evidence>
<gene>
    <name evidence="4" type="ORF">Tpal_1919</name>
</gene>
<evidence type="ECO:0000256" key="1">
    <source>
        <dbReference type="ARBA" id="ARBA00006484"/>
    </source>
</evidence>
<dbReference type="InterPro" id="IPR036291">
    <property type="entry name" value="NAD(P)-bd_dom_sf"/>
</dbReference>
<sequence length="250" mass="27804">MKYTVITGASSGIGYETALAFARRGKNLIVVARRESKLEELKSTIKGIDSNLDVIIQTSDLSDTKQAHDLYHNLKDYQIETWINNAGLGDSSMIIDEDLDKVENLLRVNIDSLTILSALYARDYADVEGAQLINVSSALGYAISLGSVVYSASKYYVSAFTEGLARELKLQNAKLTAKILAPAMTETEFVNNANNVQNFDYKSKFDKFHTAREMAGFMMAVYDSDKVIGLVDGNYEFGLRDQIYPILENF</sequence>
<dbReference type="Pfam" id="PF00106">
    <property type="entry name" value="adh_short"/>
    <property type="match status" value="1"/>
</dbReference>
<dbReference type="PRINTS" id="PR00081">
    <property type="entry name" value="GDHRDH"/>
</dbReference>
<dbReference type="GO" id="GO:0016491">
    <property type="term" value="F:oxidoreductase activity"/>
    <property type="evidence" value="ECO:0007669"/>
    <property type="project" value="UniProtKB-KW"/>
</dbReference>
<keyword evidence="5" id="KW-1185">Reference proteome</keyword>
<dbReference type="OrthoDB" id="9775296at2"/>
<evidence type="ECO:0000256" key="2">
    <source>
        <dbReference type="ARBA" id="ARBA00023002"/>
    </source>
</evidence>
<name>A0A143YTQ8_9LACT</name>
<comment type="similarity">
    <text evidence="1 3">Belongs to the short-chain dehydrogenases/reductases (SDR) family.</text>
</comment>